<gene>
    <name evidence="2" type="ORF">SAMN04488041_11324</name>
</gene>
<evidence type="ECO:0000256" key="1">
    <source>
        <dbReference type="SAM" id="SignalP"/>
    </source>
</evidence>
<protein>
    <recommendedName>
        <fullName evidence="4">Protein SCO1/2</fullName>
    </recommendedName>
</protein>
<evidence type="ECO:0000313" key="2">
    <source>
        <dbReference type="EMBL" id="SDX70480.1"/>
    </source>
</evidence>
<name>A0A1H3DVV7_9RHOB</name>
<organism evidence="2 3">
    <name type="scientific">Sulfitobacter pontiacus</name>
    <dbReference type="NCBI Taxonomy" id="60137"/>
    <lineage>
        <taxon>Bacteria</taxon>
        <taxon>Pseudomonadati</taxon>
        <taxon>Pseudomonadota</taxon>
        <taxon>Alphaproteobacteria</taxon>
        <taxon>Rhodobacterales</taxon>
        <taxon>Roseobacteraceae</taxon>
        <taxon>Sulfitobacter</taxon>
    </lineage>
</organism>
<dbReference type="RefSeq" id="WP_244269072.1">
    <property type="nucleotide sequence ID" value="NZ_CP160850.1"/>
</dbReference>
<dbReference type="GeneID" id="94022451"/>
<evidence type="ECO:0000313" key="3">
    <source>
        <dbReference type="Proteomes" id="UP000183076"/>
    </source>
</evidence>
<keyword evidence="1" id="KW-0732">Signal</keyword>
<reference evidence="3" key="1">
    <citation type="submission" date="2016-10" db="EMBL/GenBank/DDBJ databases">
        <authorList>
            <person name="Varghese N."/>
            <person name="Submissions S."/>
        </authorList>
    </citation>
    <scope>NUCLEOTIDE SEQUENCE [LARGE SCALE GENOMIC DNA]</scope>
    <source>
        <strain evidence="3">DSM 10014</strain>
    </source>
</reference>
<accession>A0A1H3DVV7</accession>
<proteinExistence type="predicted"/>
<dbReference type="InterPro" id="IPR036249">
    <property type="entry name" value="Thioredoxin-like_sf"/>
</dbReference>
<dbReference type="AlphaFoldDB" id="A0A1H3DVV7"/>
<dbReference type="SUPFAM" id="SSF52833">
    <property type="entry name" value="Thioredoxin-like"/>
    <property type="match status" value="1"/>
</dbReference>
<dbReference type="STRING" id="60137.SAMN04488041_11324"/>
<evidence type="ECO:0008006" key="4">
    <source>
        <dbReference type="Google" id="ProtNLM"/>
    </source>
</evidence>
<feature type="signal peptide" evidence="1">
    <location>
        <begin position="1"/>
        <end position="31"/>
    </location>
</feature>
<sequence>MTQNLLLPPRFGLRAARICAAMLFTVTPAFGDHPGENLNQAMVGKEAAFEPIAAREVPEVKWTAPDGDTGSLDAMRGKITVLSFAPDACGSPCDAQQDQLSKTLAALNASAMREMVIFVTLRDTAPAVPAEQNWTAAQLSDVDRLGDTVNAFASVSARKDGAPMVHLLNREGAQVGIFHGSDFEPINLVLYINGLTHQRPHAEPGFWQRITGWFQ</sequence>
<dbReference type="Gene3D" id="3.40.30.10">
    <property type="entry name" value="Glutaredoxin"/>
    <property type="match status" value="1"/>
</dbReference>
<feature type="chain" id="PRO_5010377595" description="Protein SCO1/2" evidence="1">
    <location>
        <begin position="32"/>
        <end position="215"/>
    </location>
</feature>
<dbReference type="Proteomes" id="UP000183076">
    <property type="component" value="Unassembled WGS sequence"/>
</dbReference>
<dbReference type="EMBL" id="FNNB01000013">
    <property type="protein sequence ID" value="SDX70480.1"/>
    <property type="molecule type" value="Genomic_DNA"/>
</dbReference>